<evidence type="ECO:0000313" key="2">
    <source>
        <dbReference type="Proteomes" id="UP000612362"/>
    </source>
</evidence>
<comment type="caution">
    <text evidence="1">The sequence shown here is derived from an EMBL/GenBank/DDBJ whole genome shotgun (WGS) entry which is preliminary data.</text>
</comment>
<dbReference type="RefSeq" id="WP_220192485.1">
    <property type="nucleotide sequence ID" value="NZ_BNJF01000001.1"/>
</dbReference>
<accession>A0A8J3MQU6</accession>
<keyword evidence="2" id="KW-1185">Reference proteome</keyword>
<gene>
    <name evidence="1" type="ORF">KSX_11510</name>
</gene>
<dbReference type="AlphaFoldDB" id="A0A8J3MQU6"/>
<name>A0A8J3MQU6_9CHLR</name>
<organism evidence="1 2">
    <name type="scientific">Ktedonospora formicarum</name>
    <dbReference type="NCBI Taxonomy" id="2778364"/>
    <lineage>
        <taxon>Bacteria</taxon>
        <taxon>Bacillati</taxon>
        <taxon>Chloroflexota</taxon>
        <taxon>Ktedonobacteria</taxon>
        <taxon>Ktedonobacterales</taxon>
        <taxon>Ktedonobacteraceae</taxon>
        <taxon>Ktedonospora</taxon>
    </lineage>
</organism>
<sequence length="124" mass="13575">MSLETAENSEQTLIPIVEEASRELVIPGASPVRLQTLDVARHSAPAPNGKRYVVATFNDQRMGRGYITAIYPQQGGYLTLIRLVLAEASSKTVDEAVQKHTDFIQKIQQGKLAQLLQSLLGEGE</sequence>
<dbReference type="EMBL" id="BNJF01000001">
    <property type="protein sequence ID" value="GHO42988.1"/>
    <property type="molecule type" value="Genomic_DNA"/>
</dbReference>
<evidence type="ECO:0000313" key="1">
    <source>
        <dbReference type="EMBL" id="GHO42988.1"/>
    </source>
</evidence>
<dbReference type="Proteomes" id="UP000612362">
    <property type="component" value="Unassembled WGS sequence"/>
</dbReference>
<protein>
    <submittedName>
        <fullName evidence="1">Uncharacterized protein</fullName>
    </submittedName>
</protein>
<reference evidence="1" key="1">
    <citation type="submission" date="2020-10" db="EMBL/GenBank/DDBJ databases">
        <title>Taxonomic study of unclassified bacteria belonging to the class Ktedonobacteria.</title>
        <authorList>
            <person name="Yabe S."/>
            <person name="Wang C.M."/>
            <person name="Zheng Y."/>
            <person name="Sakai Y."/>
            <person name="Cavaletti L."/>
            <person name="Monciardini P."/>
            <person name="Donadio S."/>
        </authorList>
    </citation>
    <scope>NUCLEOTIDE SEQUENCE</scope>
    <source>
        <strain evidence="1">SOSP1-1</strain>
    </source>
</reference>
<proteinExistence type="predicted"/>